<dbReference type="SUPFAM" id="SSF56219">
    <property type="entry name" value="DNase I-like"/>
    <property type="match status" value="1"/>
</dbReference>
<keyword evidence="5 13" id="KW-0812">Transmembrane</keyword>
<evidence type="ECO:0000256" key="2">
    <source>
        <dbReference type="ARBA" id="ARBA00004760"/>
    </source>
</evidence>
<dbReference type="Gene3D" id="3.60.10.10">
    <property type="entry name" value="Endonuclease/exonuclease/phosphatase"/>
    <property type="match status" value="1"/>
</dbReference>
<evidence type="ECO:0000256" key="1">
    <source>
        <dbReference type="ARBA" id="ARBA00004141"/>
    </source>
</evidence>
<feature type="transmembrane region" description="Helical" evidence="13">
    <location>
        <begin position="357"/>
        <end position="382"/>
    </location>
</feature>
<evidence type="ECO:0000256" key="4">
    <source>
        <dbReference type="ARBA" id="ARBA00006335"/>
    </source>
</evidence>
<evidence type="ECO:0000313" key="16">
    <source>
        <dbReference type="Proteomes" id="UP000306954"/>
    </source>
</evidence>
<evidence type="ECO:0000256" key="9">
    <source>
        <dbReference type="ARBA" id="ARBA00022919"/>
    </source>
</evidence>
<feature type="domain" description="Endonuclease/exonuclease/phosphatase" evidence="14">
    <location>
        <begin position="4"/>
        <end position="282"/>
    </location>
</feature>
<dbReference type="InterPro" id="IPR036691">
    <property type="entry name" value="Endo/exonu/phosph_ase_sf"/>
</dbReference>
<dbReference type="GO" id="GO:0046872">
    <property type="term" value="F:metal ion binding"/>
    <property type="evidence" value="ECO:0007669"/>
    <property type="project" value="UniProtKB-KW"/>
</dbReference>
<keyword evidence="8" id="KW-0460">Magnesium</keyword>
<name>A0A4T0HJV7_WALIC</name>
<dbReference type="Pfam" id="PF03372">
    <property type="entry name" value="Exo_endo_phos"/>
    <property type="match status" value="1"/>
</dbReference>
<dbReference type="GO" id="GO:0004767">
    <property type="term" value="F:sphingomyelin phosphodiesterase activity"/>
    <property type="evidence" value="ECO:0007669"/>
    <property type="project" value="InterPro"/>
</dbReference>
<evidence type="ECO:0000256" key="13">
    <source>
        <dbReference type="SAM" id="Phobius"/>
    </source>
</evidence>
<comment type="pathway">
    <text evidence="3">Sphingolipid metabolism.</text>
</comment>
<dbReference type="AlphaFoldDB" id="A0A4T0HJV7"/>
<keyword evidence="6" id="KW-0479">Metal-binding</keyword>
<evidence type="ECO:0000256" key="6">
    <source>
        <dbReference type="ARBA" id="ARBA00022723"/>
    </source>
</evidence>
<dbReference type="EMBL" id="SPOF01000017">
    <property type="protein sequence ID" value="TIB12752.1"/>
    <property type="molecule type" value="Genomic_DNA"/>
</dbReference>
<dbReference type="PANTHER" id="PTHR16320:SF24">
    <property type="entry name" value="PHOSPHODIESTERASE, PUTATIVE-RELATED"/>
    <property type="match status" value="1"/>
</dbReference>
<organism evidence="15 16">
    <name type="scientific">Wallemia ichthyophaga</name>
    <dbReference type="NCBI Taxonomy" id="245174"/>
    <lineage>
        <taxon>Eukaryota</taxon>
        <taxon>Fungi</taxon>
        <taxon>Dikarya</taxon>
        <taxon>Basidiomycota</taxon>
        <taxon>Wallemiomycotina</taxon>
        <taxon>Wallemiomycetes</taxon>
        <taxon>Wallemiales</taxon>
        <taxon>Wallemiaceae</taxon>
        <taxon>Wallemia</taxon>
    </lineage>
</organism>
<evidence type="ECO:0000259" key="14">
    <source>
        <dbReference type="Pfam" id="PF03372"/>
    </source>
</evidence>
<proteinExistence type="inferred from homology"/>
<dbReference type="PANTHER" id="PTHR16320">
    <property type="entry name" value="SPHINGOMYELINASE FAMILY MEMBER"/>
    <property type="match status" value="1"/>
</dbReference>
<protein>
    <recommendedName>
        <fullName evidence="14">Endonuclease/exonuclease/phosphatase domain-containing protein</fullName>
    </recommendedName>
</protein>
<evidence type="ECO:0000256" key="10">
    <source>
        <dbReference type="ARBA" id="ARBA00022989"/>
    </source>
</evidence>
<keyword evidence="11" id="KW-0443">Lipid metabolism</keyword>
<dbReference type="GO" id="GO:0016020">
    <property type="term" value="C:membrane"/>
    <property type="evidence" value="ECO:0007669"/>
    <property type="project" value="UniProtKB-SubCell"/>
</dbReference>
<keyword evidence="7" id="KW-0378">Hydrolase</keyword>
<evidence type="ECO:0000256" key="5">
    <source>
        <dbReference type="ARBA" id="ARBA00022692"/>
    </source>
</evidence>
<sequence>MKVLTLNIWGLNKVSKFRQQRVSAIVSSLSNDLADIICLQELWLDSDFDLIKRNLSHIYPHSVYFYSGLVGSGLAILSKHKIIDSEFFKYDLNGPPLEVIKGDWFSGKGFGRVTISSPDFGLVDVYTTHFHAPYSESDKHARFAHRLSQAWQLSSHIINAHNSVILTGDINSEPFTLVFDLLRTHASLTDCWAIAQPTNDKIPPNSPQDAVFRCGYTADVALNSFHQQRYPGYTPGDDSPRYAGGKRLDYILLKSSLMAPTKSEICFNQLCPPNYTHSYSDHFGIVTTFALKEAPASPTRSRHSDNDMCYLETTRKLKTLCRHSEKQSVKYVFFTALLIVFGVALIAASAFPPTSHYSPLFVFFAFLAGAAGATYLYVGYIYGKFERHSLKNLLGQIERYIEHSAN</sequence>
<evidence type="ECO:0000256" key="12">
    <source>
        <dbReference type="ARBA" id="ARBA00023136"/>
    </source>
</evidence>
<comment type="pathway">
    <text evidence="2">Lipid metabolism; sphingolipid metabolism.</text>
</comment>
<accession>A0A4T0HJV7</accession>
<comment type="similarity">
    <text evidence="4">Belongs to the neutral sphingomyelinase family.</text>
</comment>
<keyword evidence="10 13" id="KW-1133">Transmembrane helix</keyword>
<evidence type="ECO:0000256" key="8">
    <source>
        <dbReference type="ARBA" id="ARBA00022842"/>
    </source>
</evidence>
<reference evidence="15 16" key="1">
    <citation type="submission" date="2019-03" db="EMBL/GenBank/DDBJ databases">
        <title>Sequencing 23 genomes of Wallemia ichthyophaga.</title>
        <authorList>
            <person name="Gostincar C."/>
        </authorList>
    </citation>
    <scope>NUCLEOTIDE SEQUENCE [LARGE SCALE GENOMIC DNA]</scope>
    <source>
        <strain evidence="15 16">EXF-8621</strain>
    </source>
</reference>
<evidence type="ECO:0000256" key="11">
    <source>
        <dbReference type="ARBA" id="ARBA00023098"/>
    </source>
</evidence>
<evidence type="ECO:0000256" key="3">
    <source>
        <dbReference type="ARBA" id="ARBA00004991"/>
    </source>
</evidence>
<comment type="caution">
    <text evidence="15">The sequence shown here is derived from an EMBL/GenBank/DDBJ whole genome shotgun (WGS) entry which is preliminary data.</text>
</comment>
<evidence type="ECO:0000313" key="15">
    <source>
        <dbReference type="EMBL" id="TIB12752.1"/>
    </source>
</evidence>
<dbReference type="InterPro" id="IPR005135">
    <property type="entry name" value="Endo/exonuclease/phosphatase"/>
</dbReference>
<evidence type="ECO:0000256" key="7">
    <source>
        <dbReference type="ARBA" id="ARBA00022801"/>
    </source>
</evidence>
<feature type="transmembrane region" description="Helical" evidence="13">
    <location>
        <begin position="331"/>
        <end position="351"/>
    </location>
</feature>
<dbReference type="GO" id="GO:0006665">
    <property type="term" value="P:sphingolipid metabolic process"/>
    <property type="evidence" value="ECO:0007669"/>
    <property type="project" value="UniProtKB-KW"/>
</dbReference>
<gene>
    <name evidence="15" type="ORF">E3P90_01875</name>
</gene>
<keyword evidence="9" id="KW-0746">Sphingolipid metabolism</keyword>
<comment type="subcellular location">
    <subcellularLocation>
        <location evidence="1">Membrane</location>
        <topology evidence="1">Multi-pass membrane protein</topology>
    </subcellularLocation>
</comment>
<dbReference type="Proteomes" id="UP000306954">
    <property type="component" value="Unassembled WGS sequence"/>
</dbReference>
<dbReference type="InterPro" id="IPR038772">
    <property type="entry name" value="Sph/SMPD2-like"/>
</dbReference>
<keyword evidence="12 13" id="KW-0472">Membrane</keyword>